<proteinExistence type="predicted"/>
<dbReference type="InterPro" id="IPR045999">
    <property type="entry name" value="DUF5955"/>
</dbReference>
<dbReference type="Proteomes" id="UP000573327">
    <property type="component" value="Unassembled WGS sequence"/>
</dbReference>
<dbReference type="RefSeq" id="WP_184921026.1">
    <property type="nucleotide sequence ID" value="NZ_JACHJR010000001.1"/>
</dbReference>
<sequence length="128" mass="13598">MSNEPVTNHGVQQFGGHSQVGNQAIGQHARAVSGPVGFQNLAVDHRALAVELLATVERLLAEHRSELPDGDTPQLEVRRLREELAEQRPEPGVLRRALDRLTAIAAPIAPLAVAVAELTGAVQGILGN</sequence>
<accession>A0A7W7SIX8</accession>
<comment type="caution">
    <text evidence="1">The sequence shown here is derived from an EMBL/GenBank/DDBJ whole genome shotgun (WGS) entry which is preliminary data.</text>
</comment>
<protein>
    <submittedName>
        <fullName evidence="1">Uncharacterized protein</fullName>
    </submittedName>
</protein>
<organism evidence="1 2">
    <name type="scientific">Kitasatospora gansuensis</name>
    <dbReference type="NCBI Taxonomy" id="258050"/>
    <lineage>
        <taxon>Bacteria</taxon>
        <taxon>Bacillati</taxon>
        <taxon>Actinomycetota</taxon>
        <taxon>Actinomycetes</taxon>
        <taxon>Kitasatosporales</taxon>
        <taxon>Streptomycetaceae</taxon>
        <taxon>Kitasatospora</taxon>
    </lineage>
</organism>
<gene>
    <name evidence="1" type="ORF">F4556_005661</name>
</gene>
<dbReference type="AlphaFoldDB" id="A0A7W7SIX8"/>
<name>A0A7W7SIX8_9ACTN</name>
<dbReference type="Pfam" id="PF19380">
    <property type="entry name" value="DUF5955"/>
    <property type="match status" value="1"/>
</dbReference>
<evidence type="ECO:0000313" key="1">
    <source>
        <dbReference type="EMBL" id="MBB4950126.1"/>
    </source>
</evidence>
<evidence type="ECO:0000313" key="2">
    <source>
        <dbReference type="Proteomes" id="UP000573327"/>
    </source>
</evidence>
<keyword evidence="2" id="KW-1185">Reference proteome</keyword>
<dbReference type="EMBL" id="JACHJR010000001">
    <property type="protein sequence ID" value="MBB4950126.1"/>
    <property type="molecule type" value="Genomic_DNA"/>
</dbReference>
<reference evidence="1 2" key="1">
    <citation type="submission" date="2020-08" db="EMBL/GenBank/DDBJ databases">
        <title>Sequencing the genomes of 1000 actinobacteria strains.</title>
        <authorList>
            <person name="Klenk H.-P."/>
        </authorList>
    </citation>
    <scope>NUCLEOTIDE SEQUENCE [LARGE SCALE GENOMIC DNA]</scope>
    <source>
        <strain evidence="1 2">DSM 44786</strain>
    </source>
</reference>